<dbReference type="STRING" id="1344418.A0A1D2V993"/>
<sequence length="664" mass="78066">MLKHTLRSYNKSLRLNNFLRVSLKINEPSLISSSNFFNNSLPSIPSFSSSNYTKRFNSTDSKNTNLNSDEKENIKYIKLNEENDPEKDAFFQYTWGYWLKNDKQEKEKRITTFSFPGTAKLLEDLYSAIKENKNPETLESPVLNPDNTITLKQNIIPDVLGSLKDSNESLSIRTMSSHHEGKHHRIYKIDLNTGKSLILRIPYKIDSDFAISRKVDSEVATMDFARLKLGLNVPRVLSYSSHEINPLRTPYILMEYIEGDLLMKKWYPNIEDEEVNSREKLNEVIDILGNFQHKLNSIEFNQFGSIYFYKDVDINLRERGEPYNEEKPDELLFKNRWRIGPSVERNFFRNKKLVSSDVYKIYSGPWKIDEPYKIVDDSCNIEIENIRNRLSLSKSEASIENEKLLNNSIEVLEKLKKIAPNLIDNKSKTIPKIEKLFKGRLYSGDIDPLNVIIKEKGDGEIEPYFVDFEHFTIKPFIFTNNPLFIRHEGMKIFDLNQLGIELDKLSELDKRIYKDFYKKTRNEHLWEKKVNELDKDLIYYTAPVINELKSPYIKLINKKTDEDILDVEESLIKIATYWKNFLDSKLAKEIEEGNDECPIKWERQEVEEFYEDYENYKNKLIENPFAIDGGWVPRHTFETYFAKGIINKEGDDYVVNSNKLMEVI</sequence>
<organism evidence="7 8">
    <name type="scientific">Ascoidea rubescens DSM 1968</name>
    <dbReference type="NCBI Taxonomy" id="1344418"/>
    <lineage>
        <taxon>Eukaryota</taxon>
        <taxon>Fungi</taxon>
        <taxon>Dikarya</taxon>
        <taxon>Ascomycota</taxon>
        <taxon>Saccharomycotina</taxon>
        <taxon>Saccharomycetes</taxon>
        <taxon>Ascoideaceae</taxon>
        <taxon>Ascoidea</taxon>
    </lineage>
</organism>
<dbReference type="OrthoDB" id="2968323at2759"/>
<comment type="subcellular location">
    <subcellularLocation>
        <location evidence="1">Mitochondrion</location>
    </subcellularLocation>
</comment>
<evidence type="ECO:0000313" key="8">
    <source>
        <dbReference type="Proteomes" id="UP000095038"/>
    </source>
</evidence>
<dbReference type="RefSeq" id="XP_020044521.1">
    <property type="nucleotide sequence ID" value="XM_020190953.1"/>
</dbReference>
<keyword evidence="8" id="KW-1185">Reference proteome</keyword>
<dbReference type="FunCoup" id="A0A1D2V993">
    <property type="interactions" value="15"/>
</dbReference>
<proteinExistence type="inferred from homology"/>
<dbReference type="Proteomes" id="UP000095038">
    <property type="component" value="Unassembled WGS sequence"/>
</dbReference>
<name>A0A1D2V993_9ASCO</name>
<dbReference type="PANTHER" id="PTHR36091:SF1">
    <property type="entry name" value="ALTERED INHERITANCE OF MITOCHONDRIA PROTEIN 9, MITOCHONDRIAL"/>
    <property type="match status" value="1"/>
</dbReference>
<dbReference type="PANTHER" id="PTHR36091">
    <property type="entry name" value="ALTERED INHERITANCE OF MITOCHONDRIA PROTEIN 9, MITOCHONDRIAL"/>
    <property type="match status" value="1"/>
</dbReference>
<keyword evidence="4" id="KW-0809">Transit peptide</keyword>
<keyword evidence="5" id="KW-0496">Mitochondrion</keyword>
<evidence type="ECO:0000256" key="1">
    <source>
        <dbReference type="ARBA" id="ARBA00004173"/>
    </source>
</evidence>
<dbReference type="AlphaFoldDB" id="A0A1D2V993"/>
<dbReference type="InterPro" id="IPR011009">
    <property type="entry name" value="Kinase-like_dom_sf"/>
</dbReference>
<dbReference type="SUPFAM" id="SSF56112">
    <property type="entry name" value="Protein kinase-like (PK-like)"/>
    <property type="match status" value="1"/>
</dbReference>
<dbReference type="EMBL" id="KV454494">
    <property type="protein sequence ID" value="ODV58214.1"/>
    <property type="molecule type" value="Genomic_DNA"/>
</dbReference>
<evidence type="ECO:0000256" key="3">
    <source>
        <dbReference type="ARBA" id="ARBA00016197"/>
    </source>
</evidence>
<dbReference type="InterPro" id="IPR051035">
    <property type="entry name" value="Mito_inheritance_9"/>
</dbReference>
<evidence type="ECO:0000256" key="4">
    <source>
        <dbReference type="ARBA" id="ARBA00022946"/>
    </source>
</evidence>
<accession>A0A1D2V993</accession>
<evidence type="ECO:0000313" key="7">
    <source>
        <dbReference type="EMBL" id="ODV58214.1"/>
    </source>
</evidence>
<dbReference type="GO" id="GO:0005739">
    <property type="term" value="C:mitochondrion"/>
    <property type="evidence" value="ECO:0007669"/>
    <property type="project" value="UniProtKB-SubCell"/>
</dbReference>
<dbReference type="InParanoid" id="A0A1D2V993"/>
<evidence type="ECO:0000256" key="5">
    <source>
        <dbReference type="ARBA" id="ARBA00023128"/>
    </source>
</evidence>
<dbReference type="GeneID" id="30964589"/>
<reference evidence="8" key="1">
    <citation type="submission" date="2016-05" db="EMBL/GenBank/DDBJ databases">
        <title>Comparative genomics of biotechnologically important yeasts.</title>
        <authorList>
            <consortium name="DOE Joint Genome Institute"/>
            <person name="Riley R."/>
            <person name="Haridas S."/>
            <person name="Wolfe K.H."/>
            <person name="Lopes M.R."/>
            <person name="Hittinger C.T."/>
            <person name="Goker M."/>
            <person name="Salamov A."/>
            <person name="Wisecaver J."/>
            <person name="Long T.M."/>
            <person name="Aerts A.L."/>
            <person name="Barry K."/>
            <person name="Choi C."/>
            <person name="Clum A."/>
            <person name="Coughlan A.Y."/>
            <person name="Deshpande S."/>
            <person name="Douglass A.P."/>
            <person name="Hanson S.J."/>
            <person name="Klenk H.-P."/>
            <person name="Labutti K."/>
            <person name="Lapidus A."/>
            <person name="Lindquist E."/>
            <person name="Lipzen A."/>
            <person name="Meier-Kolthoff J.P."/>
            <person name="Ohm R.A."/>
            <person name="Otillar R.P."/>
            <person name="Pangilinan J."/>
            <person name="Peng Y."/>
            <person name="Rokas A."/>
            <person name="Rosa C.A."/>
            <person name="Scheuner C."/>
            <person name="Sibirny A.A."/>
            <person name="Slot J.C."/>
            <person name="Stielow J.B."/>
            <person name="Sun H."/>
            <person name="Kurtzman C.P."/>
            <person name="Blackwell M."/>
            <person name="Grigoriev I.V."/>
            <person name="Jeffries T.W."/>
        </authorList>
    </citation>
    <scope>NUCLEOTIDE SEQUENCE [LARGE SCALE GENOMIC DNA]</scope>
    <source>
        <strain evidence="8">DSM 1968</strain>
    </source>
</reference>
<comment type="similarity">
    <text evidence="2">Belongs to the AIM9 family.</text>
</comment>
<evidence type="ECO:0000256" key="2">
    <source>
        <dbReference type="ARBA" id="ARBA00005543"/>
    </source>
</evidence>
<gene>
    <name evidence="7" type="ORF">ASCRUDRAFT_39742</name>
</gene>
<protein>
    <recommendedName>
        <fullName evidence="3">Altered inheritance of mitochondria protein 9, mitochondrial</fullName>
    </recommendedName>
    <alternativeName>
        <fullName evidence="6">Found in mitochondrial proteome protein 29</fullName>
    </alternativeName>
</protein>
<evidence type="ECO:0000256" key="6">
    <source>
        <dbReference type="ARBA" id="ARBA00031849"/>
    </source>
</evidence>